<dbReference type="GO" id="GO:0016042">
    <property type="term" value="P:lipid catabolic process"/>
    <property type="evidence" value="ECO:0007669"/>
    <property type="project" value="UniProtKB-UniRule"/>
</dbReference>
<dbReference type="PANTHER" id="PTHR46394">
    <property type="entry name" value="ANNEXIN"/>
    <property type="match status" value="1"/>
</dbReference>
<proteinExistence type="predicted"/>
<keyword evidence="5" id="KW-1185">Reference proteome</keyword>
<keyword evidence="2" id="KW-0442">Lipid degradation</keyword>
<dbReference type="CDD" id="cd07207">
    <property type="entry name" value="Pat_ExoU_VipD_like"/>
    <property type="match status" value="1"/>
</dbReference>
<reference evidence="4 5" key="1">
    <citation type="submission" date="2016-10" db="EMBL/GenBank/DDBJ databases">
        <authorList>
            <person name="de Groot N.N."/>
        </authorList>
    </citation>
    <scope>NUCLEOTIDE SEQUENCE [LARGE SCALE GENOMIC DNA]</scope>
    <source>
        <strain evidence="4 5">DSM 23995</strain>
    </source>
</reference>
<evidence type="ECO:0000313" key="5">
    <source>
        <dbReference type="Proteomes" id="UP000199516"/>
    </source>
</evidence>
<dbReference type="PROSITE" id="PS51635">
    <property type="entry name" value="PNPLA"/>
    <property type="match status" value="1"/>
</dbReference>
<dbReference type="Gene3D" id="3.40.1090.10">
    <property type="entry name" value="Cytosolic phospholipase A2 catalytic domain"/>
    <property type="match status" value="2"/>
</dbReference>
<feature type="short sequence motif" description="DGA/G" evidence="2">
    <location>
        <begin position="184"/>
        <end position="186"/>
    </location>
</feature>
<dbReference type="STRING" id="930128.SAMN05192532_101226"/>
<dbReference type="SUPFAM" id="SSF52151">
    <property type="entry name" value="FabD/lysophospholipase-like"/>
    <property type="match status" value="1"/>
</dbReference>
<feature type="active site" description="Proton acceptor" evidence="2">
    <location>
        <position position="184"/>
    </location>
</feature>
<dbReference type="PANTHER" id="PTHR46394:SF1">
    <property type="entry name" value="PNPLA DOMAIN-CONTAINING PROTEIN"/>
    <property type="match status" value="1"/>
</dbReference>
<dbReference type="InterPro" id="IPR002641">
    <property type="entry name" value="PNPLA_dom"/>
</dbReference>
<dbReference type="AlphaFoldDB" id="A0A1I1ZG76"/>
<protein>
    <submittedName>
        <fullName evidence="4">NTE family protein</fullName>
    </submittedName>
</protein>
<dbReference type="InterPro" id="IPR052580">
    <property type="entry name" value="Lipid_Hydrolase"/>
</dbReference>
<evidence type="ECO:0000256" key="2">
    <source>
        <dbReference type="PROSITE-ProRule" id="PRU01161"/>
    </source>
</evidence>
<dbReference type="EMBL" id="FONT01000001">
    <property type="protein sequence ID" value="SFE30719.1"/>
    <property type="molecule type" value="Genomic_DNA"/>
</dbReference>
<dbReference type="OrthoDB" id="9770965at2"/>
<evidence type="ECO:0000259" key="3">
    <source>
        <dbReference type="PROSITE" id="PS51635"/>
    </source>
</evidence>
<feature type="active site" description="Nucleophile" evidence="2">
    <location>
        <position position="38"/>
    </location>
</feature>
<comment type="caution">
    <text evidence="2">Lacks conserved residue(s) required for the propagation of feature annotation.</text>
</comment>
<gene>
    <name evidence="4" type="ORF">SAMN05192532_101226</name>
</gene>
<accession>A0A1I1ZG76</accession>
<dbReference type="RefSeq" id="WP_091656263.1">
    <property type="nucleotide sequence ID" value="NZ_FONT01000001.1"/>
</dbReference>
<feature type="short sequence motif" description="GXSXG" evidence="2">
    <location>
        <begin position="36"/>
        <end position="40"/>
    </location>
</feature>
<evidence type="ECO:0000256" key="1">
    <source>
        <dbReference type="ARBA" id="ARBA00023098"/>
    </source>
</evidence>
<keyword evidence="2" id="KW-0378">Hydrolase</keyword>
<dbReference type="GO" id="GO:0016787">
    <property type="term" value="F:hydrolase activity"/>
    <property type="evidence" value="ECO:0007669"/>
    <property type="project" value="UniProtKB-UniRule"/>
</dbReference>
<keyword evidence="1 2" id="KW-0443">Lipid metabolism</keyword>
<name>A0A1I1ZG76_9BACI</name>
<evidence type="ECO:0000313" key="4">
    <source>
        <dbReference type="EMBL" id="SFE30719.1"/>
    </source>
</evidence>
<feature type="domain" description="PNPLA" evidence="3">
    <location>
        <begin position="5"/>
        <end position="197"/>
    </location>
</feature>
<dbReference type="InterPro" id="IPR016035">
    <property type="entry name" value="Acyl_Trfase/lysoPLipase"/>
</dbReference>
<organism evidence="4 5">
    <name type="scientific">Alteribacillus iranensis</name>
    <dbReference type="NCBI Taxonomy" id="930128"/>
    <lineage>
        <taxon>Bacteria</taxon>
        <taxon>Bacillati</taxon>
        <taxon>Bacillota</taxon>
        <taxon>Bacilli</taxon>
        <taxon>Bacillales</taxon>
        <taxon>Bacillaceae</taxon>
        <taxon>Alteribacillus</taxon>
    </lineage>
</organism>
<sequence length="296" mass="33784">MRLDGVFAGGGVKAFAFIGALQVIEKKGYSFERVAGTSAGSIMAALIKAGYTAEELYSIFMPLQLDTLLEKNRMTTYFPWLSWFSIYWKLGLYKGDKLEYWLRELLARKKIYRFGDLPEGTLKIVASDVTGGRIFILPDDLPKYGRHPESFSIARAVKMSCMLPYVFQPDKLKTGKKKSSLIVDGGILSNFPIWLFKEGNVSKYKRPVIGFQLSPKLTEEQGSKDIHNGIQLYQSLFETMRKAHDLRYIDKNEAKNVVFLPADHIKSTQFDVSDEQRQELICKGRKATETFLKKWC</sequence>
<dbReference type="Proteomes" id="UP000199516">
    <property type="component" value="Unassembled WGS sequence"/>
</dbReference>
<dbReference type="Pfam" id="PF01734">
    <property type="entry name" value="Patatin"/>
    <property type="match status" value="1"/>
</dbReference>